<accession>A0AAV8P886</accession>
<evidence type="ECO:0000313" key="1">
    <source>
        <dbReference type="EMBL" id="KAJ8471826.1"/>
    </source>
</evidence>
<dbReference type="Gene3D" id="3.30.1370.240">
    <property type="match status" value="1"/>
</dbReference>
<dbReference type="AlphaFoldDB" id="A0AAV8P886"/>
<dbReference type="EMBL" id="JAQQAF010000007">
    <property type="protein sequence ID" value="KAJ8471826.1"/>
    <property type="molecule type" value="Genomic_DNA"/>
</dbReference>
<comment type="caution">
    <text evidence="1">The sequence shown here is derived from an EMBL/GenBank/DDBJ whole genome shotgun (WGS) entry which is preliminary data.</text>
</comment>
<keyword evidence="2" id="KW-1185">Reference proteome</keyword>
<gene>
    <name evidence="1" type="ORF">OPV22_026169</name>
</gene>
<organism evidence="1 2">
    <name type="scientific">Ensete ventricosum</name>
    <name type="common">Abyssinian banana</name>
    <name type="synonym">Musa ensete</name>
    <dbReference type="NCBI Taxonomy" id="4639"/>
    <lineage>
        <taxon>Eukaryota</taxon>
        <taxon>Viridiplantae</taxon>
        <taxon>Streptophyta</taxon>
        <taxon>Embryophyta</taxon>
        <taxon>Tracheophyta</taxon>
        <taxon>Spermatophyta</taxon>
        <taxon>Magnoliopsida</taxon>
        <taxon>Liliopsida</taxon>
        <taxon>Zingiberales</taxon>
        <taxon>Musaceae</taxon>
        <taxon>Ensete</taxon>
    </lineage>
</organism>
<reference evidence="1 2" key="1">
    <citation type="submission" date="2022-12" db="EMBL/GenBank/DDBJ databases">
        <title>Chromosome-scale assembly of the Ensete ventricosum genome.</title>
        <authorList>
            <person name="Dussert Y."/>
            <person name="Stocks J."/>
            <person name="Wendawek A."/>
            <person name="Woldeyes F."/>
            <person name="Nichols R.A."/>
            <person name="Borrell J.S."/>
        </authorList>
    </citation>
    <scope>NUCLEOTIDE SEQUENCE [LARGE SCALE GENOMIC DNA]</scope>
    <source>
        <strain evidence="2">cv. Maze</strain>
        <tissue evidence="1">Seeds</tissue>
    </source>
</reference>
<name>A0AAV8P886_ENSVE</name>
<protein>
    <submittedName>
        <fullName evidence="1">Uncharacterized protein</fullName>
    </submittedName>
</protein>
<dbReference type="Proteomes" id="UP001222027">
    <property type="component" value="Unassembled WGS sequence"/>
</dbReference>
<sequence>MVVDGNNVADLSKESLLSHSNACYHINFTFSNFDRNRTWRRGYTLRKGPKYVLKRKKAATALTREHLQRGD</sequence>
<evidence type="ECO:0000313" key="2">
    <source>
        <dbReference type="Proteomes" id="UP001222027"/>
    </source>
</evidence>
<proteinExistence type="predicted"/>